<feature type="compositionally biased region" description="Basic residues" evidence="1">
    <location>
        <begin position="65"/>
        <end position="78"/>
    </location>
</feature>
<dbReference type="OrthoDB" id="1932457at2759"/>
<dbReference type="eggNOG" id="KOG2660">
    <property type="taxonomic scope" value="Eukaryota"/>
</dbReference>
<dbReference type="EMBL" id="KE344494">
    <property type="protein sequence ID" value="EXB64080.1"/>
    <property type="molecule type" value="Genomic_DNA"/>
</dbReference>
<evidence type="ECO:0000313" key="2">
    <source>
        <dbReference type="EMBL" id="EXB64080.1"/>
    </source>
</evidence>
<dbReference type="InterPro" id="IPR044171">
    <property type="entry name" value="LAX2-like"/>
</dbReference>
<sequence length="328" mass="36860">MASSWQKNHHPDPEYDQFYQYSQLAAAAGQRELVEEEQDQEDWLQLQLGLGLISSSSNSINSSRLTRKEKHHQHHHHPHDQQILLTDYANSNKNIAAAARAGASTSVMQQMSTRHITTNDHHGHVGPSFIDYPASSSSPAAPDHHHDLHIGATTASFLQGVHEYDHSQSQSELHMALPSTSTSPTSVSLIHHNPSGLSTTKSGLWFTLRSSLNRELGEKGEALPQIQKPYIRVKEYENVTIFMVKKYLVRKLGLSNEAEIDIWCMGQNLKHTQTLKQIRDGVWLPRLVESVNSAAVAAASINFDDEQQRDFPSLSFSNHLMSLHYARR</sequence>
<feature type="region of interest" description="Disordered" evidence="1">
    <location>
        <begin position="58"/>
        <end position="81"/>
    </location>
</feature>
<dbReference type="KEGG" id="mnt:21396277"/>
<dbReference type="PANTHER" id="PTHR47290:SF6">
    <property type="entry name" value="UBIQUITIN-LIKE DOMAIN-CONTAINING PROTEIN"/>
    <property type="match status" value="1"/>
</dbReference>
<keyword evidence="3" id="KW-1185">Reference proteome</keyword>
<organism evidence="2 3">
    <name type="scientific">Morus notabilis</name>
    <dbReference type="NCBI Taxonomy" id="981085"/>
    <lineage>
        <taxon>Eukaryota</taxon>
        <taxon>Viridiplantae</taxon>
        <taxon>Streptophyta</taxon>
        <taxon>Embryophyta</taxon>
        <taxon>Tracheophyta</taxon>
        <taxon>Spermatophyta</taxon>
        <taxon>Magnoliopsida</taxon>
        <taxon>eudicotyledons</taxon>
        <taxon>Gunneridae</taxon>
        <taxon>Pentapetalae</taxon>
        <taxon>rosids</taxon>
        <taxon>fabids</taxon>
        <taxon>Rosales</taxon>
        <taxon>Moraceae</taxon>
        <taxon>Moreae</taxon>
        <taxon>Morus</taxon>
    </lineage>
</organism>
<evidence type="ECO:0000256" key="1">
    <source>
        <dbReference type="SAM" id="MobiDB-lite"/>
    </source>
</evidence>
<gene>
    <name evidence="2" type="ORF">L484_013090</name>
</gene>
<reference evidence="3" key="1">
    <citation type="submission" date="2013-01" db="EMBL/GenBank/DDBJ databases">
        <title>Draft Genome Sequence of a Mulberry Tree, Morus notabilis C.K. Schneid.</title>
        <authorList>
            <person name="He N."/>
            <person name="Zhao S."/>
        </authorList>
    </citation>
    <scope>NUCLEOTIDE SEQUENCE</scope>
</reference>
<dbReference type="AlphaFoldDB" id="W9R9X6"/>
<dbReference type="PANTHER" id="PTHR47290">
    <property type="entry name" value="RING FINGER PROTEIN"/>
    <property type="match status" value="1"/>
</dbReference>
<dbReference type="Proteomes" id="UP000030645">
    <property type="component" value="Unassembled WGS sequence"/>
</dbReference>
<protein>
    <submittedName>
        <fullName evidence="2">Uncharacterized protein</fullName>
    </submittedName>
</protein>
<evidence type="ECO:0000313" key="3">
    <source>
        <dbReference type="Proteomes" id="UP000030645"/>
    </source>
</evidence>
<dbReference type="Gene3D" id="3.10.20.90">
    <property type="entry name" value="Phosphatidylinositol 3-kinase Catalytic Subunit, Chain A, domain 1"/>
    <property type="match status" value="1"/>
</dbReference>
<accession>W9R9X6</accession>
<proteinExistence type="predicted"/>
<dbReference type="STRING" id="981085.W9R9X6"/>
<name>W9R9X6_9ROSA</name>